<dbReference type="Gene3D" id="6.10.140.530">
    <property type="match status" value="1"/>
</dbReference>
<organism evidence="3 4">
    <name type="scientific">Thraustotheca clavata</name>
    <dbReference type="NCBI Taxonomy" id="74557"/>
    <lineage>
        <taxon>Eukaryota</taxon>
        <taxon>Sar</taxon>
        <taxon>Stramenopiles</taxon>
        <taxon>Oomycota</taxon>
        <taxon>Saprolegniomycetes</taxon>
        <taxon>Saprolegniales</taxon>
        <taxon>Achlyaceae</taxon>
        <taxon>Thraustotheca</taxon>
    </lineage>
</organism>
<dbReference type="PANTHER" id="PTHR37066">
    <property type="entry name" value="HELICASE-ASSOCIATED"/>
    <property type="match status" value="1"/>
</dbReference>
<dbReference type="AlphaFoldDB" id="A0A1W0A9W9"/>
<evidence type="ECO:0000256" key="1">
    <source>
        <dbReference type="SAM" id="MobiDB-lite"/>
    </source>
</evidence>
<reference evidence="3 4" key="1">
    <citation type="journal article" date="2014" name="Genome Biol. Evol.">
        <title>The secreted proteins of Achlya hypogyna and Thraustotheca clavata identify the ancestral oomycete secretome and reveal gene acquisitions by horizontal gene transfer.</title>
        <authorList>
            <person name="Misner I."/>
            <person name="Blouin N."/>
            <person name="Leonard G."/>
            <person name="Richards T.A."/>
            <person name="Lane C.E."/>
        </authorList>
    </citation>
    <scope>NUCLEOTIDE SEQUENCE [LARGE SCALE GENOMIC DNA]</scope>
    <source>
        <strain evidence="3 4">ATCC 34112</strain>
    </source>
</reference>
<dbReference type="OrthoDB" id="61841at2759"/>
<feature type="compositionally biased region" description="Polar residues" evidence="1">
    <location>
        <begin position="162"/>
        <end position="177"/>
    </location>
</feature>
<dbReference type="Pfam" id="PF03457">
    <property type="entry name" value="HA"/>
    <property type="match status" value="2"/>
</dbReference>
<dbReference type="PANTHER" id="PTHR37066:SF1">
    <property type="entry name" value="LNS2_PITP DOMAIN-CONTAINING PROTEIN"/>
    <property type="match status" value="1"/>
</dbReference>
<proteinExistence type="predicted"/>
<dbReference type="STRING" id="74557.A0A1W0A9W9"/>
<sequence length="184" mass="21157">MNWQLHLDALTRYKQLHGNLHVPYRFIIPQNDARWQSEAWNLSLGNIVHKLRQKAASLPAEQRIALETMGFVFGGIKNKISWTDKLNALQAFKTIHGHLNVPGQFKIPSQNLQWPENVWNMKLGAVVCNIRKASNSLDDIKRLHLVELGFVWHTKKKRKLAQNPTIELNRNQTAPPNTTTTKTT</sequence>
<feature type="domain" description="Helicase-associated" evidence="2">
    <location>
        <begin position="2"/>
        <end position="71"/>
    </location>
</feature>
<evidence type="ECO:0000313" key="3">
    <source>
        <dbReference type="EMBL" id="OQS07094.1"/>
    </source>
</evidence>
<gene>
    <name evidence="3" type="ORF">THRCLA_00888</name>
</gene>
<name>A0A1W0A9W9_9STRA</name>
<accession>A0A1W0A9W9</accession>
<feature type="domain" description="Helicase-associated" evidence="2">
    <location>
        <begin position="81"/>
        <end position="150"/>
    </location>
</feature>
<feature type="region of interest" description="Disordered" evidence="1">
    <location>
        <begin position="162"/>
        <end position="184"/>
    </location>
</feature>
<evidence type="ECO:0000313" key="4">
    <source>
        <dbReference type="Proteomes" id="UP000243217"/>
    </source>
</evidence>
<keyword evidence="4" id="KW-1185">Reference proteome</keyword>
<dbReference type="InterPro" id="IPR005114">
    <property type="entry name" value="Helicase_assoc"/>
</dbReference>
<protein>
    <submittedName>
        <fullName evidence="3">Carboxyvinyl-carboxyphosphonate phosphorylmutase</fullName>
    </submittedName>
</protein>
<dbReference type="Proteomes" id="UP000243217">
    <property type="component" value="Unassembled WGS sequence"/>
</dbReference>
<comment type="caution">
    <text evidence="3">The sequence shown here is derived from an EMBL/GenBank/DDBJ whole genome shotgun (WGS) entry which is preliminary data.</text>
</comment>
<evidence type="ECO:0000259" key="2">
    <source>
        <dbReference type="Pfam" id="PF03457"/>
    </source>
</evidence>
<feature type="non-terminal residue" evidence="3">
    <location>
        <position position="184"/>
    </location>
</feature>
<dbReference type="EMBL" id="JNBS01000278">
    <property type="protein sequence ID" value="OQS07094.1"/>
    <property type="molecule type" value="Genomic_DNA"/>
</dbReference>